<feature type="compositionally biased region" description="Polar residues" evidence="1">
    <location>
        <begin position="51"/>
        <end position="60"/>
    </location>
</feature>
<evidence type="ECO:0000313" key="3">
    <source>
        <dbReference type="Proteomes" id="UP000006591"/>
    </source>
</evidence>
<feature type="compositionally biased region" description="Basic and acidic residues" evidence="1">
    <location>
        <begin position="11"/>
        <end position="21"/>
    </location>
</feature>
<sequence length="116" mass="13367">MPPPPPPPMRGCDELSSRPEETEGGEQDQHCYAVGRRNPESERHRVGVESFRSSEYSELQSSERRQTYQTGKSEYLTLDRLVNVPEDIGLYHIDATVLCFCYEFWPHLPIYCAQTS</sequence>
<protein>
    <submittedName>
        <fullName evidence="2">Uncharacterized protein</fullName>
    </submittedName>
</protein>
<dbReference type="Proteomes" id="UP000006591">
    <property type="component" value="Chromosome 5"/>
</dbReference>
<reference evidence="2" key="1">
    <citation type="submission" date="2015-04" db="UniProtKB">
        <authorList>
            <consortium name="EnsemblPlants"/>
        </authorList>
    </citation>
    <scope>IDENTIFICATION</scope>
    <source>
        <strain evidence="2">SL10</strain>
    </source>
</reference>
<feature type="region of interest" description="Disordered" evidence="1">
    <location>
        <begin position="1"/>
        <end position="70"/>
    </location>
</feature>
<reference evidence="2" key="2">
    <citation type="submission" date="2018-04" db="EMBL/GenBank/DDBJ databases">
        <title>OnivRS2 (Oryza nivara Reference Sequence Version 2).</title>
        <authorList>
            <person name="Zhang J."/>
            <person name="Kudrna D."/>
            <person name="Lee S."/>
            <person name="Talag J."/>
            <person name="Rajasekar S."/>
            <person name="Welchert J."/>
            <person name="Hsing Y.-I."/>
            <person name="Wing R.A."/>
        </authorList>
    </citation>
    <scope>NUCLEOTIDE SEQUENCE [LARGE SCALE GENOMIC DNA]</scope>
    <source>
        <strain evidence="2">SL10</strain>
    </source>
</reference>
<accession>A0A0E0HEU6</accession>
<dbReference type="Gramene" id="ONIVA05G18230.3">
    <property type="protein sequence ID" value="ONIVA05G18230.3"/>
    <property type="gene ID" value="ONIVA05G18230"/>
</dbReference>
<evidence type="ECO:0000256" key="1">
    <source>
        <dbReference type="SAM" id="MobiDB-lite"/>
    </source>
</evidence>
<organism evidence="2">
    <name type="scientific">Oryza nivara</name>
    <name type="common">Indian wild rice</name>
    <name type="synonym">Oryza sativa f. spontanea</name>
    <dbReference type="NCBI Taxonomy" id="4536"/>
    <lineage>
        <taxon>Eukaryota</taxon>
        <taxon>Viridiplantae</taxon>
        <taxon>Streptophyta</taxon>
        <taxon>Embryophyta</taxon>
        <taxon>Tracheophyta</taxon>
        <taxon>Spermatophyta</taxon>
        <taxon>Magnoliopsida</taxon>
        <taxon>Liliopsida</taxon>
        <taxon>Poales</taxon>
        <taxon>Poaceae</taxon>
        <taxon>BOP clade</taxon>
        <taxon>Oryzoideae</taxon>
        <taxon>Oryzeae</taxon>
        <taxon>Oryzinae</taxon>
        <taxon>Oryza</taxon>
    </lineage>
</organism>
<proteinExistence type="predicted"/>
<dbReference type="AlphaFoldDB" id="A0A0E0HEU6"/>
<evidence type="ECO:0000313" key="2">
    <source>
        <dbReference type="EnsemblPlants" id="ONIVA05G18230.3"/>
    </source>
</evidence>
<feature type="compositionally biased region" description="Basic and acidic residues" evidence="1">
    <location>
        <begin position="37"/>
        <end position="47"/>
    </location>
</feature>
<keyword evidence="3" id="KW-1185">Reference proteome</keyword>
<dbReference type="HOGENOM" id="CLU_172828_0_0_1"/>
<name>A0A0E0HEU6_ORYNI</name>
<dbReference type="EnsemblPlants" id="ONIVA05G18230.3">
    <property type="protein sequence ID" value="ONIVA05G18230.3"/>
    <property type="gene ID" value="ONIVA05G18230"/>
</dbReference>